<reference evidence="5 6" key="1">
    <citation type="submission" date="2019-06" db="EMBL/GenBank/DDBJ databases">
        <title>Sequencing the genomes of 1000 actinobacteria strains.</title>
        <authorList>
            <person name="Klenk H.-P."/>
        </authorList>
    </citation>
    <scope>NUCLEOTIDE SEQUENCE [LARGE SCALE GENOMIC DNA]</scope>
    <source>
        <strain evidence="5 6">DSM 45015</strain>
    </source>
</reference>
<keyword evidence="3 5" id="KW-0067">ATP-binding</keyword>
<dbReference type="Proteomes" id="UP000317422">
    <property type="component" value="Unassembled WGS sequence"/>
</dbReference>
<dbReference type="GO" id="GO:0005524">
    <property type="term" value="F:ATP binding"/>
    <property type="evidence" value="ECO:0007669"/>
    <property type="project" value="UniProtKB-KW"/>
</dbReference>
<dbReference type="RefSeq" id="WP_141924326.1">
    <property type="nucleotide sequence ID" value="NZ_VFQC01000001.1"/>
</dbReference>
<evidence type="ECO:0000313" key="6">
    <source>
        <dbReference type="Proteomes" id="UP000317422"/>
    </source>
</evidence>
<proteinExistence type="predicted"/>
<dbReference type="InterPro" id="IPR003593">
    <property type="entry name" value="AAA+_ATPase"/>
</dbReference>
<accession>A0A543NM22</accession>
<evidence type="ECO:0000256" key="3">
    <source>
        <dbReference type="ARBA" id="ARBA00022840"/>
    </source>
</evidence>
<dbReference type="GO" id="GO:0016887">
    <property type="term" value="F:ATP hydrolysis activity"/>
    <property type="evidence" value="ECO:0007669"/>
    <property type="project" value="InterPro"/>
</dbReference>
<dbReference type="PANTHER" id="PTHR42939:SF1">
    <property type="entry name" value="ABC TRANSPORTER ATP-BINDING PROTEIN ALBC-RELATED"/>
    <property type="match status" value="1"/>
</dbReference>
<dbReference type="InterPro" id="IPR017871">
    <property type="entry name" value="ABC_transporter-like_CS"/>
</dbReference>
<organism evidence="5 6">
    <name type="scientific">Haloactinospora alba</name>
    <dbReference type="NCBI Taxonomy" id="405555"/>
    <lineage>
        <taxon>Bacteria</taxon>
        <taxon>Bacillati</taxon>
        <taxon>Actinomycetota</taxon>
        <taxon>Actinomycetes</taxon>
        <taxon>Streptosporangiales</taxon>
        <taxon>Nocardiopsidaceae</taxon>
        <taxon>Haloactinospora</taxon>
    </lineage>
</organism>
<feature type="domain" description="ABC transporter" evidence="4">
    <location>
        <begin position="11"/>
        <end position="236"/>
    </location>
</feature>
<keyword evidence="2" id="KW-0547">Nucleotide-binding</keyword>
<dbReference type="PANTHER" id="PTHR42939">
    <property type="entry name" value="ABC TRANSPORTER ATP-BINDING PROTEIN ALBC-RELATED"/>
    <property type="match status" value="1"/>
</dbReference>
<dbReference type="EMBL" id="VFQC01000001">
    <property type="protein sequence ID" value="TQN32881.1"/>
    <property type="molecule type" value="Genomic_DNA"/>
</dbReference>
<evidence type="ECO:0000259" key="4">
    <source>
        <dbReference type="PROSITE" id="PS50893"/>
    </source>
</evidence>
<gene>
    <name evidence="5" type="ORF">FHX37_2868</name>
</gene>
<protein>
    <submittedName>
        <fullName evidence="5">ABC-2 type transport system ATP-binding protein</fullName>
    </submittedName>
</protein>
<keyword evidence="1" id="KW-0813">Transport</keyword>
<dbReference type="Gene3D" id="3.40.50.300">
    <property type="entry name" value="P-loop containing nucleotide triphosphate hydrolases"/>
    <property type="match status" value="1"/>
</dbReference>
<dbReference type="InterPro" id="IPR003439">
    <property type="entry name" value="ABC_transporter-like_ATP-bd"/>
</dbReference>
<evidence type="ECO:0000256" key="2">
    <source>
        <dbReference type="ARBA" id="ARBA00022741"/>
    </source>
</evidence>
<sequence>MEADLGQGPVLSAGGLTKRFGRRTVLDTVSFTVAEGEVHGLLGPNGSGKTTCLHLVTGLLAADAGAAVIAGVPVHDKVSRALLGMAPDDLPLPASLTGGEYLRFHDRMRGRDDARSARELAEAFGLAGELDRQIHEYSHGMKRKLQVVAATMHRPPLLVLDEPFRGLDPEAAVTLRRLVGSYADSGGAVLLATHDMLRAQRDCHRVTILHSGSIAAQGEPYQLRQDHGAATLEDVFLAATDREGEQARRADALTAVLREGDERH</sequence>
<comment type="caution">
    <text evidence="5">The sequence shown here is derived from an EMBL/GenBank/DDBJ whole genome shotgun (WGS) entry which is preliminary data.</text>
</comment>
<evidence type="ECO:0000313" key="5">
    <source>
        <dbReference type="EMBL" id="TQN32881.1"/>
    </source>
</evidence>
<name>A0A543NM22_9ACTN</name>
<dbReference type="PROSITE" id="PS00211">
    <property type="entry name" value="ABC_TRANSPORTER_1"/>
    <property type="match status" value="1"/>
</dbReference>
<dbReference type="Pfam" id="PF00005">
    <property type="entry name" value="ABC_tran"/>
    <property type="match status" value="1"/>
</dbReference>
<dbReference type="OrthoDB" id="5116176at2"/>
<evidence type="ECO:0000256" key="1">
    <source>
        <dbReference type="ARBA" id="ARBA00022448"/>
    </source>
</evidence>
<dbReference type="SUPFAM" id="SSF52540">
    <property type="entry name" value="P-loop containing nucleoside triphosphate hydrolases"/>
    <property type="match status" value="1"/>
</dbReference>
<dbReference type="CDD" id="cd03230">
    <property type="entry name" value="ABC_DR_subfamily_A"/>
    <property type="match status" value="1"/>
</dbReference>
<dbReference type="AlphaFoldDB" id="A0A543NM22"/>
<keyword evidence="6" id="KW-1185">Reference proteome</keyword>
<dbReference type="PROSITE" id="PS50893">
    <property type="entry name" value="ABC_TRANSPORTER_2"/>
    <property type="match status" value="1"/>
</dbReference>
<dbReference type="InterPro" id="IPR051782">
    <property type="entry name" value="ABC_Transporter_VariousFunc"/>
</dbReference>
<dbReference type="InterPro" id="IPR027417">
    <property type="entry name" value="P-loop_NTPase"/>
</dbReference>
<dbReference type="SMART" id="SM00382">
    <property type="entry name" value="AAA"/>
    <property type="match status" value="1"/>
</dbReference>